<feature type="compositionally biased region" description="Basic and acidic residues" evidence="1">
    <location>
        <begin position="114"/>
        <end position="123"/>
    </location>
</feature>
<name>A0A0B6Z9C6_9EUPU</name>
<reference evidence="3" key="1">
    <citation type="submission" date="2014-12" db="EMBL/GenBank/DDBJ databases">
        <title>Insight into the proteome of Arion vulgaris.</title>
        <authorList>
            <person name="Aradska J."/>
            <person name="Bulat T."/>
            <person name="Smidak R."/>
            <person name="Sarate P."/>
            <person name="Gangsoo J."/>
            <person name="Sialana F."/>
            <person name="Bilban M."/>
            <person name="Lubec G."/>
        </authorList>
    </citation>
    <scope>NUCLEOTIDE SEQUENCE</scope>
    <source>
        <tissue evidence="3">Skin</tissue>
    </source>
</reference>
<organism evidence="3">
    <name type="scientific">Arion vulgaris</name>
    <dbReference type="NCBI Taxonomy" id="1028688"/>
    <lineage>
        <taxon>Eukaryota</taxon>
        <taxon>Metazoa</taxon>
        <taxon>Spiralia</taxon>
        <taxon>Lophotrochozoa</taxon>
        <taxon>Mollusca</taxon>
        <taxon>Gastropoda</taxon>
        <taxon>Heterobranchia</taxon>
        <taxon>Euthyneura</taxon>
        <taxon>Panpulmonata</taxon>
        <taxon>Eupulmonata</taxon>
        <taxon>Stylommatophora</taxon>
        <taxon>Helicina</taxon>
        <taxon>Arionoidea</taxon>
        <taxon>Arionidae</taxon>
        <taxon>Arion</taxon>
    </lineage>
</organism>
<evidence type="ECO:0000313" key="3">
    <source>
        <dbReference type="EMBL" id="CEK65219.1"/>
    </source>
</evidence>
<feature type="region of interest" description="Disordered" evidence="1">
    <location>
        <begin position="172"/>
        <end position="200"/>
    </location>
</feature>
<evidence type="ECO:0000256" key="2">
    <source>
        <dbReference type="SAM" id="Phobius"/>
    </source>
</evidence>
<keyword evidence="2" id="KW-1133">Transmembrane helix</keyword>
<feature type="non-terminal residue" evidence="3">
    <location>
        <position position="200"/>
    </location>
</feature>
<protein>
    <submittedName>
        <fullName evidence="3">Uncharacterized protein</fullName>
    </submittedName>
</protein>
<evidence type="ECO:0000256" key="1">
    <source>
        <dbReference type="SAM" id="MobiDB-lite"/>
    </source>
</evidence>
<dbReference type="EMBL" id="HACG01018354">
    <property type="protein sequence ID" value="CEK65219.1"/>
    <property type="molecule type" value="Transcribed_RNA"/>
</dbReference>
<feature type="transmembrane region" description="Helical" evidence="2">
    <location>
        <begin position="70"/>
        <end position="93"/>
    </location>
</feature>
<keyword evidence="2" id="KW-0472">Membrane</keyword>
<sequence length="200" mass="22701">MAAQIKKNGPRGITKQFVLNSAQKDKAELVNVGDRHARWGALIVTIVNTIDTIVHTVMNFSDHLDNKYGVLQISILVFVHFPAIMVHLTVLFWGKLKPCVDKCENLMSDDEPPKEDKPREQTRKQSLQSEKVVIVENKEDQPTSISHLFWNDTVTEPVTPPRRHRISPVRPISIENDPNRTPTIMTPKSAQRAKNVISIE</sequence>
<accession>A0A0B6Z9C6</accession>
<keyword evidence="2" id="KW-0812">Transmembrane</keyword>
<feature type="transmembrane region" description="Helical" evidence="2">
    <location>
        <begin position="39"/>
        <end position="58"/>
    </location>
</feature>
<proteinExistence type="predicted"/>
<feature type="compositionally biased region" description="Polar residues" evidence="1">
    <location>
        <begin position="179"/>
        <end position="189"/>
    </location>
</feature>
<feature type="region of interest" description="Disordered" evidence="1">
    <location>
        <begin position="107"/>
        <end position="130"/>
    </location>
</feature>
<dbReference type="AlphaFoldDB" id="A0A0B6Z9C6"/>
<gene>
    <name evidence="3" type="primary">ORF54310</name>
</gene>